<organism evidence="2">
    <name type="scientific">Lotharella globosa</name>
    <dbReference type="NCBI Taxonomy" id="91324"/>
    <lineage>
        <taxon>Eukaryota</taxon>
        <taxon>Sar</taxon>
        <taxon>Rhizaria</taxon>
        <taxon>Cercozoa</taxon>
        <taxon>Chlorarachniophyceae</taxon>
        <taxon>Lotharella</taxon>
    </lineage>
</organism>
<sequence length="220" mass="24703">MMKGLGLADGDQLAKIQEYSDNCTALIKQGEYAAAFRVWDEMLNGDLYPYPNYFKNITGISDYFNFLHDVAPADQDYFAPFVQRPEVRRAIHAGAETPFGTNATDCEMHLVADFHVSMAPRVEALLDAGIKVMIFVGQLDIIIGAQLVEAYIPKLQWKGQSDYQSASRSLWKVGSRTAGYVRRARNLVQVTVRNAGHILPYDQPEAAKVMITNFVEDKEF</sequence>
<dbReference type="InterPro" id="IPR029058">
    <property type="entry name" value="AB_hydrolase_fold"/>
</dbReference>
<evidence type="ECO:0000256" key="1">
    <source>
        <dbReference type="ARBA" id="ARBA00009431"/>
    </source>
</evidence>
<name>A0A7S3ZDE4_9EUKA</name>
<dbReference type="Gene3D" id="3.40.50.1820">
    <property type="entry name" value="alpha/beta hydrolase"/>
    <property type="match status" value="1"/>
</dbReference>
<reference evidence="2" key="1">
    <citation type="submission" date="2021-01" db="EMBL/GenBank/DDBJ databases">
        <authorList>
            <person name="Corre E."/>
            <person name="Pelletier E."/>
            <person name="Niang G."/>
            <person name="Scheremetjew M."/>
            <person name="Finn R."/>
            <person name="Kale V."/>
            <person name="Holt S."/>
            <person name="Cochrane G."/>
            <person name="Meng A."/>
            <person name="Brown T."/>
            <person name="Cohen L."/>
        </authorList>
    </citation>
    <scope>NUCLEOTIDE SEQUENCE</scope>
    <source>
        <strain evidence="2">CCCM811</strain>
    </source>
</reference>
<accession>A0A7S3ZDE4</accession>
<dbReference type="EMBL" id="HBIV01045111">
    <property type="protein sequence ID" value="CAE0679861.1"/>
    <property type="molecule type" value="Transcribed_RNA"/>
</dbReference>
<dbReference type="AlphaFoldDB" id="A0A7S3ZDE4"/>
<comment type="similarity">
    <text evidence="1">Belongs to the peptidase S10 family.</text>
</comment>
<proteinExistence type="inferred from homology"/>
<dbReference type="InterPro" id="IPR001563">
    <property type="entry name" value="Peptidase_S10"/>
</dbReference>
<evidence type="ECO:0008006" key="3">
    <source>
        <dbReference type="Google" id="ProtNLM"/>
    </source>
</evidence>
<dbReference type="GO" id="GO:0004185">
    <property type="term" value="F:serine-type carboxypeptidase activity"/>
    <property type="evidence" value="ECO:0007669"/>
    <property type="project" value="InterPro"/>
</dbReference>
<protein>
    <recommendedName>
        <fullName evidence="3">Carboxypeptidase</fullName>
    </recommendedName>
</protein>
<dbReference type="GO" id="GO:0006508">
    <property type="term" value="P:proteolysis"/>
    <property type="evidence" value="ECO:0007669"/>
    <property type="project" value="InterPro"/>
</dbReference>
<gene>
    <name evidence="2" type="ORF">LGLO00237_LOCUS31646</name>
</gene>
<evidence type="ECO:0000313" key="2">
    <source>
        <dbReference type="EMBL" id="CAE0679861.1"/>
    </source>
</evidence>
<dbReference type="Pfam" id="PF00450">
    <property type="entry name" value="Peptidase_S10"/>
    <property type="match status" value="1"/>
</dbReference>
<dbReference type="SUPFAM" id="SSF53474">
    <property type="entry name" value="alpha/beta-Hydrolases"/>
    <property type="match status" value="1"/>
</dbReference>